<dbReference type="Pfam" id="PF01614">
    <property type="entry name" value="IclR_C"/>
    <property type="match status" value="1"/>
</dbReference>
<dbReference type="InterPro" id="IPR036390">
    <property type="entry name" value="WH_DNA-bd_sf"/>
</dbReference>
<evidence type="ECO:0000256" key="3">
    <source>
        <dbReference type="ARBA" id="ARBA00023163"/>
    </source>
</evidence>
<protein>
    <submittedName>
        <fullName evidence="6">IclR family transcriptional regulator</fullName>
    </submittedName>
</protein>
<evidence type="ECO:0000313" key="7">
    <source>
        <dbReference type="Proteomes" id="UP001589776"/>
    </source>
</evidence>
<dbReference type="PANTHER" id="PTHR30136:SF35">
    <property type="entry name" value="HTH-TYPE TRANSCRIPTIONAL REGULATOR RV1719"/>
    <property type="match status" value="1"/>
</dbReference>
<dbReference type="PANTHER" id="PTHR30136">
    <property type="entry name" value="HELIX-TURN-HELIX TRANSCRIPTIONAL REGULATOR, ICLR FAMILY"/>
    <property type="match status" value="1"/>
</dbReference>
<accession>A0ABV6DI21</accession>
<keyword evidence="1" id="KW-0805">Transcription regulation</keyword>
<dbReference type="InterPro" id="IPR029016">
    <property type="entry name" value="GAF-like_dom_sf"/>
</dbReference>
<dbReference type="RefSeq" id="WP_377469419.1">
    <property type="nucleotide sequence ID" value="NZ_JBHLWN010000027.1"/>
</dbReference>
<dbReference type="PROSITE" id="PS51077">
    <property type="entry name" value="HTH_ICLR"/>
    <property type="match status" value="1"/>
</dbReference>
<dbReference type="InterPro" id="IPR050707">
    <property type="entry name" value="HTH_MetabolicPath_Reg"/>
</dbReference>
<reference evidence="6 7" key="1">
    <citation type="submission" date="2024-09" db="EMBL/GenBank/DDBJ databases">
        <authorList>
            <person name="Sun Q."/>
            <person name="Mori K."/>
        </authorList>
    </citation>
    <scope>NUCLEOTIDE SEQUENCE [LARGE SCALE GENOMIC DNA]</scope>
    <source>
        <strain evidence="6 7">CCM 7759</strain>
    </source>
</reference>
<evidence type="ECO:0000256" key="1">
    <source>
        <dbReference type="ARBA" id="ARBA00023015"/>
    </source>
</evidence>
<evidence type="ECO:0000256" key="2">
    <source>
        <dbReference type="ARBA" id="ARBA00023125"/>
    </source>
</evidence>
<proteinExistence type="predicted"/>
<dbReference type="Gene3D" id="3.30.450.40">
    <property type="match status" value="1"/>
</dbReference>
<feature type="domain" description="IclR-ED" evidence="5">
    <location>
        <begin position="72"/>
        <end position="248"/>
    </location>
</feature>
<dbReference type="Gene3D" id="1.10.10.10">
    <property type="entry name" value="Winged helix-like DNA-binding domain superfamily/Winged helix DNA-binding domain"/>
    <property type="match status" value="1"/>
</dbReference>
<dbReference type="SMART" id="SM00346">
    <property type="entry name" value="HTH_ICLR"/>
    <property type="match status" value="1"/>
</dbReference>
<dbReference type="InterPro" id="IPR005471">
    <property type="entry name" value="Tscrpt_reg_IclR_N"/>
</dbReference>
<sequence length="258" mass="29336">MKQKDSDLVQSVERALDILSCFTVEKQEQSIADLANEIHLPKSTISRLLNTLKSKNYIEQDMHTQKYRLGFRLFDLGNVYSTGMDLRRLAYPLMKSLNQTTSETVNLNIVDRGERVCIEKIESPHHIRNFIKVGERNSLCFGAAGKTLLAFLPKVEAEYLIGRENFDVEKKTELMKELEKIRLHGYCISSGNRIEGALAISAPIFDSTGQLVAGVSLSGPIERLSSKTDILTRELCETAKKISLRLGYNHRRFKDYYT</sequence>
<keyword evidence="3" id="KW-0804">Transcription</keyword>
<gene>
    <name evidence="6" type="ORF">ACFFK0_07390</name>
</gene>
<dbReference type="InterPro" id="IPR036388">
    <property type="entry name" value="WH-like_DNA-bd_sf"/>
</dbReference>
<evidence type="ECO:0000259" key="4">
    <source>
        <dbReference type="PROSITE" id="PS51077"/>
    </source>
</evidence>
<dbReference type="SUPFAM" id="SSF46785">
    <property type="entry name" value="Winged helix' DNA-binding domain"/>
    <property type="match status" value="1"/>
</dbReference>
<keyword evidence="2" id="KW-0238">DNA-binding</keyword>
<name>A0ABV6DI21_9BACL</name>
<keyword evidence="7" id="KW-1185">Reference proteome</keyword>
<dbReference type="Proteomes" id="UP001589776">
    <property type="component" value="Unassembled WGS sequence"/>
</dbReference>
<dbReference type="InterPro" id="IPR014757">
    <property type="entry name" value="Tscrpt_reg_IclR_C"/>
</dbReference>
<dbReference type="SUPFAM" id="SSF55781">
    <property type="entry name" value="GAF domain-like"/>
    <property type="match status" value="1"/>
</dbReference>
<dbReference type="PROSITE" id="PS51078">
    <property type="entry name" value="ICLR_ED"/>
    <property type="match status" value="1"/>
</dbReference>
<dbReference type="Pfam" id="PF09339">
    <property type="entry name" value="HTH_IclR"/>
    <property type="match status" value="1"/>
</dbReference>
<dbReference type="EMBL" id="JBHLWN010000027">
    <property type="protein sequence ID" value="MFC0212283.1"/>
    <property type="molecule type" value="Genomic_DNA"/>
</dbReference>
<organism evidence="6 7">
    <name type="scientific">Paenibacillus chartarius</name>
    <dbReference type="NCBI Taxonomy" id="747481"/>
    <lineage>
        <taxon>Bacteria</taxon>
        <taxon>Bacillati</taxon>
        <taxon>Bacillota</taxon>
        <taxon>Bacilli</taxon>
        <taxon>Bacillales</taxon>
        <taxon>Paenibacillaceae</taxon>
        <taxon>Paenibacillus</taxon>
    </lineage>
</organism>
<comment type="caution">
    <text evidence="6">The sequence shown here is derived from an EMBL/GenBank/DDBJ whole genome shotgun (WGS) entry which is preliminary data.</text>
</comment>
<evidence type="ECO:0000259" key="5">
    <source>
        <dbReference type="PROSITE" id="PS51078"/>
    </source>
</evidence>
<evidence type="ECO:0000313" key="6">
    <source>
        <dbReference type="EMBL" id="MFC0212283.1"/>
    </source>
</evidence>
<feature type="domain" description="HTH iclR-type" evidence="4">
    <location>
        <begin position="9"/>
        <end position="71"/>
    </location>
</feature>